<protein>
    <submittedName>
        <fullName evidence="1">Uncharacterized protein</fullName>
    </submittedName>
</protein>
<dbReference type="OrthoDB" id="24957at10239"/>
<name>A0A096VKG1_9CAUD</name>
<dbReference type="KEGG" id="vg:22112119"/>
<sequence length="65" mass="7333">MITILGIKVSYEALAFFALFIGSEIVGASKLRENSIVQVLLRGIEAIKPHRTEDDKIQRIKDTFK</sequence>
<organism evidence="1 2">
    <name type="scientific">Synechococcus phage S-CBP1</name>
    <dbReference type="NCBI Taxonomy" id="1273711"/>
    <lineage>
        <taxon>Viruses</taxon>
        <taxon>Duplodnaviria</taxon>
        <taxon>Heunggongvirae</taxon>
        <taxon>Uroviricota</taxon>
        <taxon>Caudoviricetes</taxon>
        <taxon>Autographivirales</taxon>
        <taxon>Sechaudvirinae</taxon>
        <taxon>Angmobvirus</taxon>
        <taxon>Angmobvirus SCBP1</taxon>
    </lineage>
</organism>
<reference evidence="2" key="1">
    <citation type="submission" date="2012-12" db="EMBL/GenBank/DDBJ databases">
        <title>Genomics of marine cyanopodoviruses.</title>
        <authorList>
            <person name="Huang S."/>
            <person name="Chen F."/>
        </authorList>
    </citation>
    <scope>NUCLEOTIDE SEQUENCE [LARGE SCALE GENOMIC DNA]</scope>
</reference>
<proteinExistence type="predicted"/>
<dbReference type="EMBL" id="KC310802">
    <property type="protein sequence ID" value="AGK86544.1"/>
    <property type="molecule type" value="Genomic_DNA"/>
</dbReference>
<keyword evidence="2" id="KW-1185">Reference proteome</keyword>
<reference evidence="1 2" key="2">
    <citation type="journal article" date="2015" name="PLoS ONE">
        <title>Comparative Genomic and Phylogenomic Analyses Reveal a Conserved Core Genome Shared by Estuarine and Oceanic Cyanopodoviruses.</title>
        <authorList>
            <person name="Huang S."/>
            <person name="Zhang S."/>
            <person name="Jiao N."/>
            <person name="Chen F."/>
        </authorList>
    </citation>
    <scope>NUCLEOTIDE SEQUENCE [LARGE SCALE GENOMIC DNA]</scope>
</reference>
<dbReference type="Proteomes" id="UP000030045">
    <property type="component" value="Segment"/>
</dbReference>
<evidence type="ECO:0000313" key="2">
    <source>
        <dbReference type="Proteomes" id="UP000030045"/>
    </source>
</evidence>
<dbReference type="RefSeq" id="YP_009103199.1">
    <property type="nucleotide sequence ID" value="NC_025456.1"/>
</dbReference>
<accession>A0A096VKG1</accession>
<evidence type="ECO:0000313" key="1">
    <source>
        <dbReference type="EMBL" id="AGK86544.1"/>
    </source>
</evidence>
<dbReference type="GeneID" id="22112119"/>
<gene>
    <name evidence="1" type="ORF">S-CBP1_0039</name>
</gene>